<dbReference type="InterPro" id="IPR000212">
    <property type="entry name" value="DNA_helicase_UvrD/REP"/>
</dbReference>
<dbReference type="GO" id="GO:0003677">
    <property type="term" value="F:DNA binding"/>
    <property type="evidence" value="ECO:0007669"/>
    <property type="project" value="UniProtKB-KW"/>
</dbReference>
<dbReference type="InterPro" id="IPR014016">
    <property type="entry name" value="UvrD-like_ATP-bd"/>
</dbReference>
<evidence type="ECO:0000256" key="1">
    <source>
        <dbReference type="ARBA" id="ARBA00022741"/>
    </source>
</evidence>
<dbReference type="EMBL" id="UOGK01000176">
    <property type="protein sequence ID" value="VAX38976.1"/>
    <property type="molecule type" value="Genomic_DNA"/>
</dbReference>
<protein>
    <submittedName>
        <fullName evidence="7">ATP-dependent DNA helicase UvrD/PcrA, actinomycete paralog</fullName>
    </submittedName>
</protein>
<gene>
    <name evidence="7" type="ORF">MNBD_PLANCTO03-283</name>
</gene>
<dbReference type="GO" id="GO:0043138">
    <property type="term" value="F:3'-5' DNA helicase activity"/>
    <property type="evidence" value="ECO:0007669"/>
    <property type="project" value="TreeGrafter"/>
</dbReference>
<feature type="domain" description="UvrD-like helicase ATP-binding" evidence="6">
    <location>
        <begin position="9"/>
        <end position="278"/>
    </location>
</feature>
<accession>A0A3B1D7Y1</accession>
<keyword evidence="2" id="KW-0378">Hydrolase</keyword>
<sequence length="278" mass="30737">MTDATELLSGLNEAQHAGVVHEGEPLIVLAGPGTGKTRVIVHRIAYMIGHRQIDPAAIVAVTFTNKAAGELRERLAGLVGPAAADSVHAHTFHGFGLRLLRRFPDLSGVGANPEIIDSAQRRRLLRQLVGEHRVYGPMLALGADALLDEAGKLFDVFRHNALSPEACGEFARVWGDRLEGGLGSDETAIDEVELAAQREERARFAAHARLYELFEEACGERGWLTIDDLILKPTRLLLKHERVRAICRHEYRHFVVDEFQDVNLSQIEFVRALAPPEE</sequence>
<dbReference type="PROSITE" id="PS51198">
    <property type="entry name" value="UVRD_HELICASE_ATP_BIND"/>
    <property type="match status" value="1"/>
</dbReference>
<evidence type="ECO:0000313" key="7">
    <source>
        <dbReference type="EMBL" id="VAX38976.1"/>
    </source>
</evidence>
<dbReference type="Gene3D" id="1.10.10.160">
    <property type="match status" value="1"/>
</dbReference>
<dbReference type="GO" id="GO:0005829">
    <property type="term" value="C:cytosol"/>
    <property type="evidence" value="ECO:0007669"/>
    <property type="project" value="TreeGrafter"/>
</dbReference>
<dbReference type="CDD" id="cd17932">
    <property type="entry name" value="DEXQc_UvrD"/>
    <property type="match status" value="1"/>
</dbReference>
<dbReference type="Gene3D" id="3.40.50.300">
    <property type="entry name" value="P-loop containing nucleotide triphosphate hydrolases"/>
    <property type="match status" value="1"/>
</dbReference>
<dbReference type="GO" id="GO:0016787">
    <property type="term" value="F:hydrolase activity"/>
    <property type="evidence" value="ECO:0007669"/>
    <property type="project" value="UniProtKB-KW"/>
</dbReference>
<evidence type="ECO:0000256" key="5">
    <source>
        <dbReference type="ARBA" id="ARBA00023125"/>
    </source>
</evidence>
<organism evidence="7">
    <name type="scientific">hydrothermal vent metagenome</name>
    <dbReference type="NCBI Taxonomy" id="652676"/>
    <lineage>
        <taxon>unclassified sequences</taxon>
        <taxon>metagenomes</taxon>
        <taxon>ecological metagenomes</taxon>
    </lineage>
</organism>
<evidence type="ECO:0000256" key="4">
    <source>
        <dbReference type="ARBA" id="ARBA00022840"/>
    </source>
</evidence>
<dbReference type="InterPro" id="IPR027417">
    <property type="entry name" value="P-loop_NTPase"/>
</dbReference>
<reference evidence="7" key="1">
    <citation type="submission" date="2018-06" db="EMBL/GenBank/DDBJ databases">
        <authorList>
            <person name="Zhirakovskaya E."/>
        </authorList>
    </citation>
    <scope>NUCLEOTIDE SEQUENCE</scope>
</reference>
<dbReference type="GO" id="GO:0005524">
    <property type="term" value="F:ATP binding"/>
    <property type="evidence" value="ECO:0007669"/>
    <property type="project" value="UniProtKB-KW"/>
</dbReference>
<name>A0A3B1D7Y1_9ZZZZ</name>
<dbReference type="GO" id="GO:0033202">
    <property type="term" value="C:DNA helicase complex"/>
    <property type="evidence" value="ECO:0007669"/>
    <property type="project" value="TreeGrafter"/>
</dbReference>
<dbReference type="SUPFAM" id="SSF52540">
    <property type="entry name" value="P-loop containing nucleoside triphosphate hydrolases"/>
    <property type="match status" value="1"/>
</dbReference>
<feature type="non-terminal residue" evidence="7">
    <location>
        <position position="278"/>
    </location>
</feature>
<keyword evidence="5" id="KW-0238">DNA-binding</keyword>
<dbReference type="PANTHER" id="PTHR11070:SF2">
    <property type="entry name" value="ATP-DEPENDENT DNA HELICASE SRS2"/>
    <property type="match status" value="1"/>
</dbReference>
<dbReference type="InterPro" id="IPR013986">
    <property type="entry name" value="DExx_box_DNA_helicase_dom_sf"/>
</dbReference>
<evidence type="ECO:0000256" key="3">
    <source>
        <dbReference type="ARBA" id="ARBA00022806"/>
    </source>
</evidence>
<keyword evidence="3 7" id="KW-0347">Helicase</keyword>
<dbReference type="AlphaFoldDB" id="A0A3B1D7Y1"/>
<keyword evidence="1" id="KW-0547">Nucleotide-binding</keyword>
<dbReference type="Pfam" id="PF00580">
    <property type="entry name" value="UvrD-helicase"/>
    <property type="match status" value="1"/>
</dbReference>
<keyword evidence="4" id="KW-0067">ATP-binding</keyword>
<proteinExistence type="predicted"/>
<dbReference type="PANTHER" id="PTHR11070">
    <property type="entry name" value="UVRD / RECB / PCRA DNA HELICASE FAMILY MEMBER"/>
    <property type="match status" value="1"/>
</dbReference>
<dbReference type="GO" id="GO:0000725">
    <property type="term" value="P:recombinational repair"/>
    <property type="evidence" value="ECO:0007669"/>
    <property type="project" value="TreeGrafter"/>
</dbReference>
<evidence type="ECO:0000256" key="2">
    <source>
        <dbReference type="ARBA" id="ARBA00022801"/>
    </source>
</evidence>
<evidence type="ECO:0000259" key="6">
    <source>
        <dbReference type="PROSITE" id="PS51198"/>
    </source>
</evidence>